<feature type="compositionally biased region" description="Polar residues" evidence="9">
    <location>
        <begin position="258"/>
        <end position="268"/>
    </location>
</feature>
<evidence type="ECO:0000256" key="2">
    <source>
        <dbReference type="ARBA" id="ARBA00004389"/>
    </source>
</evidence>
<organism evidence="11 12">
    <name type="scientific">Hemibagrus wyckioides</name>
    <dbReference type="NCBI Taxonomy" id="337641"/>
    <lineage>
        <taxon>Eukaryota</taxon>
        <taxon>Metazoa</taxon>
        <taxon>Chordata</taxon>
        <taxon>Craniata</taxon>
        <taxon>Vertebrata</taxon>
        <taxon>Euteleostomi</taxon>
        <taxon>Actinopterygii</taxon>
        <taxon>Neopterygii</taxon>
        <taxon>Teleostei</taxon>
        <taxon>Ostariophysi</taxon>
        <taxon>Siluriformes</taxon>
        <taxon>Bagridae</taxon>
        <taxon>Hemibagrus</taxon>
    </lineage>
</organism>
<evidence type="ECO:0000256" key="7">
    <source>
        <dbReference type="ARBA" id="ARBA00022989"/>
    </source>
</evidence>
<evidence type="ECO:0000256" key="5">
    <source>
        <dbReference type="ARBA" id="ARBA00022692"/>
    </source>
</evidence>
<evidence type="ECO:0000313" key="12">
    <source>
        <dbReference type="Proteomes" id="UP000824219"/>
    </source>
</evidence>
<keyword evidence="8 10" id="KW-0472">Membrane</keyword>
<proteinExistence type="inferred from homology"/>
<accession>A0A9D3PC31</accession>
<evidence type="ECO:0000256" key="4">
    <source>
        <dbReference type="ARBA" id="ARBA00022475"/>
    </source>
</evidence>
<comment type="caution">
    <text evidence="11">The sequence shown here is derived from an EMBL/GenBank/DDBJ whole genome shotgun (WGS) entry which is preliminary data.</text>
</comment>
<dbReference type="GO" id="GO:0070996">
    <property type="term" value="F:type 1 melanocortin receptor binding"/>
    <property type="evidence" value="ECO:0007669"/>
    <property type="project" value="TreeGrafter"/>
</dbReference>
<keyword evidence="5 10" id="KW-0812">Transmembrane</keyword>
<feature type="transmembrane region" description="Helical" evidence="10">
    <location>
        <begin position="160"/>
        <end position="182"/>
    </location>
</feature>
<evidence type="ECO:0000256" key="10">
    <source>
        <dbReference type="SAM" id="Phobius"/>
    </source>
</evidence>
<evidence type="ECO:0000256" key="1">
    <source>
        <dbReference type="ARBA" id="ARBA00004162"/>
    </source>
</evidence>
<comment type="similarity">
    <text evidence="3">Belongs to the MRAP family.</text>
</comment>
<dbReference type="OrthoDB" id="9904651at2759"/>
<dbReference type="GO" id="GO:0005886">
    <property type="term" value="C:plasma membrane"/>
    <property type="evidence" value="ECO:0007669"/>
    <property type="project" value="UniProtKB-SubCell"/>
</dbReference>
<sequence>MTGALLLQCLGDTNDEFETVTPTEEYSTFTDYSFEYETDDYTFTVDYAVYVNPNQVHNKEQSNPVREQPVHGGMNEINDKASTLYRYYAIEAQQRAKIIWNLTHGRMPFQMSKLMREMPVLQHPNTTAGVSHTDYEWRYEYYDDEEPVSFEGLKAHKYSIVIGFWVGLAVFVIFMFFVLTLLTKTGAPHPESAEPCEDCVHLTSCVEELGRPREPENTRAGLPRPLLEESRFLFNCYINEEEQAGDRSLSQARRAHTRSNSSDSSGQMKTGGLIVQSTQLEMMEDNEAAFLAHFNIPNFVNSELSSTLGEDDLLLGEPPIIMDSETHSHSTSLIRD</sequence>
<protein>
    <submittedName>
        <fullName evidence="11">Uncharacterized protein</fullName>
    </submittedName>
</protein>
<dbReference type="AlphaFoldDB" id="A0A9D3PC31"/>
<evidence type="ECO:0000256" key="3">
    <source>
        <dbReference type="ARBA" id="ARBA00010063"/>
    </source>
</evidence>
<dbReference type="GO" id="GO:0005789">
    <property type="term" value="C:endoplasmic reticulum membrane"/>
    <property type="evidence" value="ECO:0007669"/>
    <property type="project" value="UniProtKB-SubCell"/>
</dbReference>
<evidence type="ECO:0000313" key="11">
    <source>
        <dbReference type="EMBL" id="KAG7336272.1"/>
    </source>
</evidence>
<dbReference type="Proteomes" id="UP000824219">
    <property type="component" value="Linkage Group LG01"/>
</dbReference>
<dbReference type="GO" id="GO:0031782">
    <property type="term" value="F:type 4 melanocortin receptor binding"/>
    <property type="evidence" value="ECO:0007669"/>
    <property type="project" value="TreeGrafter"/>
</dbReference>
<keyword evidence="12" id="KW-1185">Reference proteome</keyword>
<evidence type="ECO:0000256" key="8">
    <source>
        <dbReference type="ARBA" id="ARBA00023136"/>
    </source>
</evidence>
<dbReference type="GO" id="GO:0072659">
    <property type="term" value="P:protein localization to plasma membrane"/>
    <property type="evidence" value="ECO:0007669"/>
    <property type="project" value="TreeGrafter"/>
</dbReference>
<dbReference type="GO" id="GO:0031783">
    <property type="term" value="F:type 5 melanocortin receptor binding"/>
    <property type="evidence" value="ECO:0007669"/>
    <property type="project" value="TreeGrafter"/>
</dbReference>
<reference evidence="11 12" key="1">
    <citation type="submission" date="2021-06" db="EMBL/GenBank/DDBJ databases">
        <title>Chromosome-level genome assembly of the red-tail catfish (Hemibagrus wyckioides).</title>
        <authorList>
            <person name="Shao F."/>
        </authorList>
    </citation>
    <scope>NUCLEOTIDE SEQUENCE [LARGE SCALE GENOMIC DNA]</scope>
    <source>
        <strain evidence="11">EC202008001</strain>
        <tissue evidence="11">Blood</tissue>
    </source>
</reference>
<feature type="region of interest" description="Disordered" evidence="9">
    <location>
        <begin position="245"/>
        <end position="271"/>
    </location>
</feature>
<dbReference type="EMBL" id="JAHKSW010000001">
    <property type="protein sequence ID" value="KAG7336272.1"/>
    <property type="molecule type" value="Genomic_DNA"/>
</dbReference>
<dbReference type="PANTHER" id="PTHR28675">
    <property type="entry name" value="MELANOCORTIN-2 RECEPTOR ACCESSORY PROTEIN 2"/>
    <property type="match status" value="1"/>
</dbReference>
<evidence type="ECO:0000256" key="9">
    <source>
        <dbReference type="SAM" id="MobiDB-lite"/>
    </source>
</evidence>
<comment type="subcellular location">
    <subcellularLocation>
        <location evidence="1">Cell membrane</location>
        <topology evidence="1">Single-pass membrane protein</topology>
    </subcellularLocation>
    <subcellularLocation>
        <location evidence="2">Endoplasmic reticulum membrane</location>
        <topology evidence="2">Single-pass membrane protein</topology>
    </subcellularLocation>
</comment>
<dbReference type="GO" id="GO:0031781">
    <property type="term" value="F:type 3 melanocortin receptor binding"/>
    <property type="evidence" value="ECO:0007669"/>
    <property type="project" value="TreeGrafter"/>
</dbReference>
<name>A0A9D3PC31_9TELE</name>
<gene>
    <name evidence="11" type="ORF">KOW79_000965</name>
</gene>
<dbReference type="GO" id="GO:0031780">
    <property type="term" value="F:corticotropin hormone receptor binding"/>
    <property type="evidence" value="ECO:0007669"/>
    <property type="project" value="TreeGrafter"/>
</dbReference>
<keyword evidence="7 10" id="KW-1133">Transmembrane helix</keyword>
<dbReference type="Pfam" id="PF15183">
    <property type="entry name" value="MRAP"/>
    <property type="match status" value="1"/>
</dbReference>
<evidence type="ECO:0000256" key="6">
    <source>
        <dbReference type="ARBA" id="ARBA00022824"/>
    </source>
</evidence>
<keyword evidence="4" id="KW-1003">Cell membrane</keyword>
<dbReference type="PANTHER" id="PTHR28675:SF1">
    <property type="entry name" value="MELANOCORTIN-2 RECEPTOR ACCESSORY PROTEIN 2"/>
    <property type="match status" value="1"/>
</dbReference>
<dbReference type="InterPro" id="IPR028111">
    <property type="entry name" value="MRAP"/>
</dbReference>
<dbReference type="GO" id="GO:0106070">
    <property type="term" value="P:regulation of adenylate cyclase-activating G protein-coupled receptor signaling pathway"/>
    <property type="evidence" value="ECO:0007669"/>
    <property type="project" value="TreeGrafter"/>
</dbReference>
<dbReference type="GO" id="GO:0030545">
    <property type="term" value="F:signaling receptor regulator activity"/>
    <property type="evidence" value="ECO:0007669"/>
    <property type="project" value="TreeGrafter"/>
</dbReference>
<keyword evidence="6" id="KW-0256">Endoplasmic reticulum</keyword>